<dbReference type="PANTHER" id="PTHR46928">
    <property type="entry name" value="MESENCHYME-SPECIFIC CELL SURFACE GLYCOPROTEIN"/>
    <property type="match status" value="1"/>
</dbReference>
<dbReference type="Proteomes" id="UP000464524">
    <property type="component" value="Chromosome"/>
</dbReference>
<dbReference type="EMBL" id="CP047656">
    <property type="protein sequence ID" value="QHJ11086.1"/>
    <property type="molecule type" value="Genomic_DNA"/>
</dbReference>
<dbReference type="PROSITE" id="PS51257">
    <property type="entry name" value="PROKAR_LIPOPROTEIN"/>
    <property type="match status" value="1"/>
</dbReference>
<dbReference type="InterPro" id="IPR015943">
    <property type="entry name" value="WD40/YVTN_repeat-like_dom_sf"/>
</dbReference>
<keyword evidence="4" id="KW-1185">Reference proteome</keyword>
<evidence type="ECO:0000313" key="3">
    <source>
        <dbReference type="EMBL" id="QHJ11086.1"/>
    </source>
</evidence>
<sequence length="625" mass="66232">MQPLKNTLKLSILSMAVVFGLAGCALDGDDGQDGATGAAGIDGTDGADGVDGQSLPRDLNIEVVGRFTAGGIEVFGKSAAEIVQFHQASNTAFAINSAENQIEVIDLSGLTSAAVANPFSDASLQSNAFTFADSVTVKDEANADQTISLGAANSIAINGDILAIAVEASIKTSPGAVLFYSLDATGQGTFIKAVAAGALPDMVAFNPDGTNVLVANEGEPDTDYTVDPEGSVSMITITDGIPADTAQTINFTTDMTFSSDTLDEEDFDTDAKRMALLKASGVKFAGPTGMTVAQELEPEYITYAADGKTAYVSLQESNAIGILDLEEMTIEVRALGFKDWSSFELDFTNEDELPHFDSVDGLYGMYQPDTITSYQYNGATFILSANEGDSRDYDAYSEEVRVEDIIDEDELNMSLSPSLQTAYDLSGGDDGLGRLKVTTALGDADENGEFEALYAYGARSFSIWDQNINLVYDSGDDFGKISAAILGNDFNSAHTENKGDNRSDDKGGEPEAIAVGEIEGRTYAFIAQERSGDLFTYDVTNPFNVAYVAHYNNRDFSTDFELDDDLDNPCDEAEGMDCSEVAISGDLGPESIKFVAPSDSPNGNALLIIGNEVSGTVTIYQVTEK</sequence>
<proteinExistence type="predicted"/>
<dbReference type="InterPro" id="IPR055188">
    <property type="entry name" value="Choice_anch_I"/>
</dbReference>
<feature type="chain" id="PRO_5032666915" description="Choice-of-anchor I domain-containing protein" evidence="1">
    <location>
        <begin position="26"/>
        <end position="625"/>
    </location>
</feature>
<keyword evidence="1" id="KW-0732">Signal</keyword>
<reference evidence="3 4" key="1">
    <citation type="submission" date="2019-12" db="EMBL/GenBank/DDBJ databases">
        <title>Genome sequencing and assembly of endphytes of Porphyra tenera.</title>
        <authorList>
            <person name="Park J.M."/>
            <person name="Shin R."/>
            <person name="Jo S.H."/>
        </authorList>
    </citation>
    <scope>NUCLEOTIDE SEQUENCE [LARGE SCALE GENOMIC DNA]</scope>
    <source>
        <strain evidence="3 4">GPM4</strain>
    </source>
</reference>
<feature type="signal peptide" evidence="1">
    <location>
        <begin position="1"/>
        <end position="25"/>
    </location>
</feature>
<dbReference type="OrthoDB" id="9803927at2"/>
<organism evidence="3 4">
    <name type="scientific">Paraglaciecola mesophila</name>
    <dbReference type="NCBI Taxonomy" id="197222"/>
    <lineage>
        <taxon>Bacteria</taxon>
        <taxon>Pseudomonadati</taxon>
        <taxon>Pseudomonadota</taxon>
        <taxon>Gammaproteobacteria</taxon>
        <taxon>Alteromonadales</taxon>
        <taxon>Alteromonadaceae</taxon>
        <taxon>Paraglaciecola</taxon>
    </lineage>
</organism>
<evidence type="ECO:0000313" key="4">
    <source>
        <dbReference type="Proteomes" id="UP000464524"/>
    </source>
</evidence>
<protein>
    <recommendedName>
        <fullName evidence="2">Choice-of-anchor I domain-containing protein</fullName>
    </recommendedName>
</protein>
<dbReference type="PANTHER" id="PTHR46928:SF1">
    <property type="entry name" value="MESENCHYME-SPECIFIC CELL SURFACE GLYCOPROTEIN"/>
    <property type="match status" value="1"/>
</dbReference>
<dbReference type="Pfam" id="PF22494">
    <property type="entry name" value="choice_anch_I"/>
    <property type="match status" value="1"/>
</dbReference>
<dbReference type="KEGG" id="pmes:FX988_01308"/>
<evidence type="ECO:0000256" key="1">
    <source>
        <dbReference type="SAM" id="SignalP"/>
    </source>
</evidence>
<dbReference type="RefSeq" id="WP_160178867.1">
    <property type="nucleotide sequence ID" value="NZ_CP047656.1"/>
</dbReference>
<dbReference type="AlphaFoldDB" id="A0A857JHE5"/>
<feature type="domain" description="Choice-of-anchor I" evidence="2">
    <location>
        <begin position="79"/>
        <end position="555"/>
    </location>
</feature>
<name>A0A857JHE5_9ALTE</name>
<gene>
    <name evidence="3" type="ORF">FX988_01308</name>
</gene>
<dbReference type="NCBIfam" id="NF038117">
    <property type="entry name" value="choice_anch_I"/>
    <property type="match status" value="1"/>
</dbReference>
<dbReference type="SUPFAM" id="SSF75011">
    <property type="entry name" value="3-carboxy-cis,cis-mucoante lactonizing enzyme"/>
    <property type="match status" value="1"/>
</dbReference>
<dbReference type="InterPro" id="IPR052956">
    <property type="entry name" value="Mesenchyme-surface_protein"/>
</dbReference>
<dbReference type="Gene3D" id="2.130.10.10">
    <property type="entry name" value="YVTN repeat-like/Quinoprotein amine dehydrogenase"/>
    <property type="match status" value="1"/>
</dbReference>
<evidence type="ECO:0000259" key="2">
    <source>
        <dbReference type="Pfam" id="PF22494"/>
    </source>
</evidence>
<accession>A0A857JHE5</accession>